<evidence type="ECO:0000313" key="2">
    <source>
        <dbReference type="Proteomes" id="UP000004814"/>
    </source>
</evidence>
<reference evidence="1 2" key="1">
    <citation type="submission" date="2008-03" db="EMBL/GenBank/DDBJ databases">
        <title>Sequencing of the draft genome and assembly of Burkholderia ambifaria MEX-5.</title>
        <authorList>
            <consortium name="US DOE Joint Genome Institute (JGI-PGF)"/>
            <person name="Copeland A."/>
            <person name="Lucas S."/>
            <person name="Lapidus A."/>
            <person name="Glavina del Rio T."/>
            <person name="Dalin E."/>
            <person name="Tice H."/>
            <person name="Bruce D."/>
            <person name="Goodwin L."/>
            <person name="Pitluck S."/>
            <person name="Larimer F."/>
            <person name="Land M.L."/>
            <person name="Hauser L."/>
            <person name="Tiedje J."/>
            <person name="Richardson P."/>
        </authorList>
    </citation>
    <scope>NUCLEOTIDE SEQUENCE [LARGE SCALE GENOMIC DNA]</scope>
    <source>
        <strain evidence="1 2">MEX-5</strain>
    </source>
</reference>
<dbReference type="PATRIC" id="fig|396597.7.peg.413"/>
<protein>
    <submittedName>
        <fullName evidence="1">Uncharacterized protein</fullName>
    </submittedName>
</protein>
<comment type="caution">
    <text evidence="1">The sequence shown here is derived from an EMBL/GenBank/DDBJ whole genome shotgun (WGS) entry which is preliminary data.</text>
</comment>
<dbReference type="Proteomes" id="UP000004814">
    <property type="component" value="Unassembled WGS sequence"/>
</dbReference>
<dbReference type="AlphaFoldDB" id="B1TGI2"/>
<organism evidence="1 2">
    <name type="scientific">Burkholderia ambifaria MEX-5</name>
    <dbReference type="NCBI Taxonomy" id="396597"/>
    <lineage>
        <taxon>Bacteria</taxon>
        <taxon>Pseudomonadati</taxon>
        <taxon>Pseudomonadota</taxon>
        <taxon>Betaproteobacteria</taxon>
        <taxon>Burkholderiales</taxon>
        <taxon>Burkholderiaceae</taxon>
        <taxon>Burkholderia</taxon>
        <taxon>Burkholderia cepacia complex</taxon>
    </lineage>
</organism>
<accession>B1TGI2</accession>
<sequence length="438" mass="44683">MVRGGSLGRNVGAIAADAVASSVGSLVVDQVQAASVGKTNSAPMSYEDAVYGQLVDAFSSASSVPNPYAASGMLFAGPGAPSPIRDLGVGPAMRITPNGAWIDAGAGAAATGVAYGSRYDGALSAWSSSSLGFGGEVDLNAAAFRSAMNDSSVSSWGALTQQADARIATGTYDRFSDLGHAIVDGGSFGQRVEQFAHALTYTRPDAAEQIAAFRASPNMTAATFDAMLGSPLAGAAGGLMYASGRSGRDAYFAATIAGSAEGIAAGAAGFYARSAPQLSVAATIRRIGVPESPSLTSVPINGATRTVPLGFMSERRFVAAAQELQNALVKSGITDATIGVRGSSVTGYSLTKGTPFGPRSDIDFFVESRQLTDGYRASRNIPGFVHPNKILPDYPLLQDWAARWTSTLGRDVTPGAFVPGTLPSQPSIVVRPLGFTGG</sequence>
<name>B1TGI2_9BURK</name>
<proteinExistence type="predicted"/>
<gene>
    <name evidence="1" type="ORF">BamMEX5DRAFT_6898</name>
</gene>
<dbReference type="EMBL" id="ABLK01000506">
    <property type="protein sequence ID" value="EDT37325.1"/>
    <property type="molecule type" value="Genomic_DNA"/>
</dbReference>
<evidence type="ECO:0000313" key="1">
    <source>
        <dbReference type="EMBL" id="EDT37325.1"/>
    </source>
</evidence>